<organism evidence="7">
    <name type="scientific">freshwater metagenome</name>
    <dbReference type="NCBI Taxonomy" id="449393"/>
    <lineage>
        <taxon>unclassified sequences</taxon>
        <taxon>metagenomes</taxon>
        <taxon>ecological metagenomes</taxon>
    </lineage>
</organism>
<evidence type="ECO:0000313" key="7">
    <source>
        <dbReference type="EMBL" id="CAB4826072.1"/>
    </source>
</evidence>
<keyword evidence="3" id="KW-0274">FAD</keyword>
<name>A0A6J7A026_9ZZZZ</name>
<evidence type="ECO:0000256" key="4">
    <source>
        <dbReference type="ARBA" id="ARBA00023002"/>
    </source>
</evidence>
<dbReference type="GO" id="GO:0005737">
    <property type="term" value="C:cytoplasm"/>
    <property type="evidence" value="ECO:0007669"/>
    <property type="project" value="TreeGrafter"/>
</dbReference>
<dbReference type="InterPro" id="IPR050446">
    <property type="entry name" value="FAD-oxidoreductase/Apoptosis"/>
</dbReference>
<keyword evidence="4" id="KW-0560">Oxidoreductase</keyword>
<dbReference type="PRINTS" id="PR00368">
    <property type="entry name" value="FADPNR"/>
</dbReference>
<dbReference type="GO" id="GO:0016651">
    <property type="term" value="F:oxidoreductase activity, acting on NAD(P)H"/>
    <property type="evidence" value="ECO:0007669"/>
    <property type="project" value="TreeGrafter"/>
</dbReference>
<dbReference type="Pfam" id="PF07992">
    <property type="entry name" value="Pyr_redox_2"/>
    <property type="match status" value="1"/>
</dbReference>
<dbReference type="Gene3D" id="3.30.390.30">
    <property type="match status" value="1"/>
</dbReference>
<gene>
    <name evidence="7" type="ORF">UFOPK3181_00543</name>
</gene>
<evidence type="ECO:0000256" key="1">
    <source>
        <dbReference type="ARBA" id="ARBA00001974"/>
    </source>
</evidence>
<evidence type="ECO:0000259" key="5">
    <source>
        <dbReference type="Pfam" id="PF07992"/>
    </source>
</evidence>
<keyword evidence="2" id="KW-0285">Flavoprotein</keyword>
<reference evidence="7" key="1">
    <citation type="submission" date="2020-05" db="EMBL/GenBank/DDBJ databases">
        <authorList>
            <person name="Chiriac C."/>
            <person name="Salcher M."/>
            <person name="Ghai R."/>
            <person name="Kavagutti S V."/>
        </authorList>
    </citation>
    <scope>NUCLEOTIDE SEQUENCE</scope>
</reference>
<dbReference type="Gene3D" id="3.50.50.60">
    <property type="entry name" value="FAD/NAD(P)-binding domain"/>
    <property type="match status" value="2"/>
</dbReference>
<accession>A0A6J7A026</accession>
<evidence type="ECO:0000256" key="2">
    <source>
        <dbReference type="ARBA" id="ARBA00022630"/>
    </source>
</evidence>
<protein>
    <submittedName>
        <fullName evidence="7">Unannotated protein</fullName>
    </submittedName>
</protein>
<dbReference type="InterPro" id="IPR023753">
    <property type="entry name" value="FAD/NAD-binding_dom"/>
</dbReference>
<feature type="domain" description="Reductase C-terminal" evidence="6">
    <location>
        <begin position="326"/>
        <end position="384"/>
    </location>
</feature>
<dbReference type="PANTHER" id="PTHR43557">
    <property type="entry name" value="APOPTOSIS-INDUCING FACTOR 1"/>
    <property type="match status" value="1"/>
</dbReference>
<dbReference type="InterPro" id="IPR016156">
    <property type="entry name" value="FAD/NAD-linked_Rdtase_dimer_sf"/>
</dbReference>
<dbReference type="PRINTS" id="PR00411">
    <property type="entry name" value="PNDRDTASEI"/>
</dbReference>
<dbReference type="Pfam" id="PF14759">
    <property type="entry name" value="Reductase_C"/>
    <property type="match status" value="1"/>
</dbReference>
<dbReference type="AlphaFoldDB" id="A0A6J7A026"/>
<feature type="domain" description="FAD/NAD(P)-binding" evidence="5">
    <location>
        <begin position="2"/>
        <end position="289"/>
    </location>
</feature>
<dbReference type="EMBL" id="CAFABG010000029">
    <property type="protein sequence ID" value="CAB4826072.1"/>
    <property type="molecule type" value="Genomic_DNA"/>
</dbReference>
<comment type="cofactor">
    <cofactor evidence="1">
        <name>FAD</name>
        <dbReference type="ChEBI" id="CHEBI:57692"/>
    </cofactor>
</comment>
<proteinExistence type="predicted"/>
<dbReference type="InterPro" id="IPR028202">
    <property type="entry name" value="Reductase_C"/>
</dbReference>
<dbReference type="SUPFAM" id="SSF55424">
    <property type="entry name" value="FAD/NAD-linked reductases, dimerisation (C-terminal) domain"/>
    <property type="match status" value="1"/>
</dbReference>
<dbReference type="InterPro" id="IPR036188">
    <property type="entry name" value="FAD/NAD-bd_sf"/>
</dbReference>
<sequence>MGGLRTAESLRRSGFAGEITLIGAEKHLPYNRPPLSKALLAEDKELDSVAFKINTEELKADFILGDPAQSVDIQKNEVVLRSNKKLSYNFLVAATGLRSRKMVFQNLVESGRFSLRTYDDAKRIRSAVAPGKHVVILGAGFIGLELAATLKKLGCSVDVVAMENTPLAPIIGELFGNEIQIRHEAKGVRFHMNNSVKDLVGESFVTGVILGDGKSLECDIFIEAVGSLPNTEWLEGSGLDKSNGVLTDKTLRAVNIDGGLIENFFVVGDIARFPYVNQQLPARRIEHWNIPIEGGKRVGREIANAANPGSVNDFDPAEQFNPLPSFWSDQYEMSILSYGEPKIADDVELLQGSLDANFIFSYRRQGKLVGAAGIGLRQELNKLRNEIYL</sequence>
<dbReference type="SUPFAM" id="SSF51905">
    <property type="entry name" value="FAD/NAD(P)-binding domain"/>
    <property type="match status" value="2"/>
</dbReference>
<dbReference type="PANTHER" id="PTHR43557:SF2">
    <property type="entry name" value="RIESKE DOMAIN-CONTAINING PROTEIN-RELATED"/>
    <property type="match status" value="1"/>
</dbReference>
<evidence type="ECO:0000259" key="6">
    <source>
        <dbReference type="Pfam" id="PF14759"/>
    </source>
</evidence>
<evidence type="ECO:0000256" key="3">
    <source>
        <dbReference type="ARBA" id="ARBA00022827"/>
    </source>
</evidence>